<dbReference type="NCBIfam" id="TIGR01068">
    <property type="entry name" value="thioredoxin"/>
    <property type="match status" value="1"/>
</dbReference>
<dbReference type="InterPro" id="IPR036249">
    <property type="entry name" value="Thioredoxin-like_sf"/>
</dbReference>
<evidence type="ECO:0000256" key="6">
    <source>
        <dbReference type="ARBA" id="ARBA00023284"/>
    </source>
</evidence>
<dbReference type="SUPFAM" id="SSF52833">
    <property type="entry name" value="Thioredoxin-like"/>
    <property type="match status" value="1"/>
</dbReference>
<reference evidence="10 11" key="1">
    <citation type="submission" date="2022-11" db="EMBL/GenBank/DDBJ databases">
        <title>Study of microbial diversity in lake waters.</title>
        <authorList>
            <person name="Zhang J."/>
        </authorList>
    </citation>
    <scope>NUCLEOTIDE SEQUENCE [LARGE SCALE GENOMIC DNA]</scope>
    <source>
        <strain evidence="10 11">DT12</strain>
    </source>
</reference>
<evidence type="ECO:0000256" key="4">
    <source>
        <dbReference type="ARBA" id="ARBA00022982"/>
    </source>
</evidence>
<dbReference type="PANTHER" id="PTHR45663:SF11">
    <property type="entry name" value="GEO12009P1"/>
    <property type="match status" value="1"/>
</dbReference>
<keyword evidence="5" id="KW-1015">Disulfide bond</keyword>
<accession>A0ABT3X3Z9</accession>
<dbReference type="EMBL" id="JAPMLT010000004">
    <property type="protein sequence ID" value="MCX7570310.1"/>
    <property type="molecule type" value="Genomic_DNA"/>
</dbReference>
<keyword evidence="4" id="KW-0249">Electron transport</keyword>
<dbReference type="PRINTS" id="PR00421">
    <property type="entry name" value="THIOREDOXIN"/>
</dbReference>
<dbReference type="PROSITE" id="PS51352">
    <property type="entry name" value="THIOREDOXIN_2"/>
    <property type="match status" value="1"/>
</dbReference>
<proteinExistence type="inferred from homology"/>
<keyword evidence="11" id="KW-1185">Reference proteome</keyword>
<comment type="similarity">
    <text evidence="1 8">Belongs to the thioredoxin family.</text>
</comment>
<dbReference type="PANTHER" id="PTHR45663">
    <property type="entry name" value="GEO12009P1"/>
    <property type="match status" value="1"/>
</dbReference>
<dbReference type="InterPro" id="IPR013766">
    <property type="entry name" value="Thioredoxin_domain"/>
</dbReference>
<evidence type="ECO:0000256" key="7">
    <source>
        <dbReference type="NCBIfam" id="TIGR01068"/>
    </source>
</evidence>
<keyword evidence="3" id="KW-0813">Transport</keyword>
<dbReference type="PIRSF" id="PIRSF000077">
    <property type="entry name" value="Thioredoxin"/>
    <property type="match status" value="1"/>
</dbReference>
<protein>
    <recommendedName>
        <fullName evidence="2 7">Thioredoxin</fullName>
    </recommendedName>
</protein>
<evidence type="ECO:0000259" key="9">
    <source>
        <dbReference type="PROSITE" id="PS51352"/>
    </source>
</evidence>
<sequence>MAHESIVTVTDANFQDTISTSDKPVLVDFWAAWCGPCKMLAPVLDDVAAETSEKLTIGKLNVDENPATSQKYGVMSIPTLLVFKNGEVVKTLVGYMSKKDMLDKLADVL</sequence>
<dbReference type="InterPro" id="IPR005746">
    <property type="entry name" value="Thioredoxin"/>
</dbReference>
<name>A0ABT3X3Z9_9BACL</name>
<feature type="domain" description="Thioredoxin" evidence="9">
    <location>
        <begin position="1"/>
        <end position="109"/>
    </location>
</feature>
<dbReference type="PROSITE" id="PS00194">
    <property type="entry name" value="THIOREDOXIN_1"/>
    <property type="match status" value="1"/>
</dbReference>
<evidence type="ECO:0000256" key="2">
    <source>
        <dbReference type="ARBA" id="ARBA00020570"/>
    </source>
</evidence>
<comment type="caution">
    <text evidence="10">The sequence shown here is derived from an EMBL/GenBank/DDBJ whole genome shotgun (WGS) entry which is preliminary data.</text>
</comment>
<dbReference type="RefSeq" id="WP_267151558.1">
    <property type="nucleotide sequence ID" value="NZ_JAPMLT010000004.1"/>
</dbReference>
<gene>
    <name evidence="10" type="primary">trxA</name>
    <name evidence="10" type="ORF">OS242_10075</name>
</gene>
<evidence type="ECO:0000256" key="5">
    <source>
        <dbReference type="ARBA" id="ARBA00023157"/>
    </source>
</evidence>
<dbReference type="CDD" id="cd02947">
    <property type="entry name" value="TRX_family"/>
    <property type="match status" value="1"/>
</dbReference>
<organism evidence="10 11">
    <name type="scientific">Tumebacillus lacus</name>
    <dbReference type="NCBI Taxonomy" id="2995335"/>
    <lineage>
        <taxon>Bacteria</taxon>
        <taxon>Bacillati</taxon>
        <taxon>Bacillota</taxon>
        <taxon>Bacilli</taxon>
        <taxon>Bacillales</taxon>
        <taxon>Alicyclobacillaceae</taxon>
        <taxon>Tumebacillus</taxon>
    </lineage>
</organism>
<evidence type="ECO:0000313" key="10">
    <source>
        <dbReference type="EMBL" id="MCX7570310.1"/>
    </source>
</evidence>
<evidence type="ECO:0000256" key="1">
    <source>
        <dbReference type="ARBA" id="ARBA00008987"/>
    </source>
</evidence>
<evidence type="ECO:0000256" key="8">
    <source>
        <dbReference type="PIRNR" id="PIRNR000077"/>
    </source>
</evidence>
<evidence type="ECO:0000256" key="3">
    <source>
        <dbReference type="ARBA" id="ARBA00022448"/>
    </source>
</evidence>
<dbReference type="Proteomes" id="UP001208017">
    <property type="component" value="Unassembled WGS sequence"/>
</dbReference>
<keyword evidence="6" id="KW-0676">Redox-active center</keyword>
<dbReference type="Gene3D" id="3.40.30.10">
    <property type="entry name" value="Glutaredoxin"/>
    <property type="match status" value="1"/>
</dbReference>
<evidence type="ECO:0000313" key="11">
    <source>
        <dbReference type="Proteomes" id="UP001208017"/>
    </source>
</evidence>
<dbReference type="Pfam" id="PF00085">
    <property type="entry name" value="Thioredoxin"/>
    <property type="match status" value="1"/>
</dbReference>
<dbReference type="InterPro" id="IPR017937">
    <property type="entry name" value="Thioredoxin_CS"/>
</dbReference>